<sequence>MSYKTIMVHMDTSACANARLSLALRLARKFGAHLEGLFARFEPNPREFYVMGGTADYYETHRTLRMEQRGAIERLFRAEVSRAQIDGTWVIPEGDPVAAIMQRSRTADLAILGQANPDDPESWLADSFPESVLLGAGGPVLLVPYTGRFESFGERVLIAWNASREAARAVHDALPFILRAVHVTILAPEQPYASCSDLAAMLARHGARSVDIAMLDHHATESIGDTLLNHAADGAYDLLVMGAYGHARFQELVLGGATRSILSTMTLPVLMSH</sequence>
<dbReference type="InterPro" id="IPR006015">
    <property type="entry name" value="Universal_stress_UspA"/>
</dbReference>
<dbReference type="PANTHER" id="PTHR46268:SF15">
    <property type="entry name" value="UNIVERSAL STRESS PROTEIN HP_0031"/>
    <property type="match status" value="1"/>
</dbReference>
<dbReference type="InterPro" id="IPR006016">
    <property type="entry name" value="UspA"/>
</dbReference>
<name>A0A4R5LB95_9BURK</name>
<accession>A0A4R5LB95</accession>
<dbReference type="AlphaFoldDB" id="A0A4R5LB95"/>
<dbReference type="RefSeq" id="WP_133184382.1">
    <property type="nucleotide sequence ID" value="NZ_SMOD01000014.1"/>
</dbReference>
<evidence type="ECO:0000313" key="3">
    <source>
        <dbReference type="EMBL" id="TDG06532.1"/>
    </source>
</evidence>
<dbReference type="CDD" id="cd00293">
    <property type="entry name" value="USP-like"/>
    <property type="match status" value="1"/>
</dbReference>
<comment type="caution">
    <text evidence="3">The sequence shown here is derived from an EMBL/GenBank/DDBJ whole genome shotgun (WGS) entry which is preliminary data.</text>
</comment>
<reference evidence="3 4" key="1">
    <citation type="submission" date="2019-03" db="EMBL/GenBank/DDBJ databases">
        <title>Paraburkholderia sp. isolated from native Mimosa gymnas in Guartela State Park, Brazil.</title>
        <authorList>
            <person name="Paulitsch F."/>
            <person name="Hungria M."/>
            <person name="Delamuta J.R.M."/>
            <person name="Ribeiro R.A."/>
            <person name="Dall'Agnol R."/>
            <person name="Silva J.S.B."/>
        </authorList>
    </citation>
    <scope>NUCLEOTIDE SEQUENCE [LARGE SCALE GENOMIC DNA]</scope>
    <source>
        <strain evidence="3 4">CNPSo 3008</strain>
    </source>
</reference>
<dbReference type="Gene3D" id="3.40.50.12370">
    <property type="match status" value="1"/>
</dbReference>
<dbReference type="OrthoDB" id="9804721at2"/>
<proteinExistence type="inferred from homology"/>
<comment type="similarity">
    <text evidence="1">Belongs to the universal stress protein A family.</text>
</comment>
<dbReference type="PANTHER" id="PTHR46268">
    <property type="entry name" value="STRESS RESPONSE PROTEIN NHAX"/>
    <property type="match status" value="1"/>
</dbReference>
<dbReference type="EMBL" id="SMOD01000014">
    <property type="protein sequence ID" value="TDG06532.1"/>
    <property type="molecule type" value="Genomic_DNA"/>
</dbReference>
<dbReference type="PRINTS" id="PR01438">
    <property type="entry name" value="UNVRSLSTRESS"/>
</dbReference>
<organism evidence="3 4">
    <name type="scientific">Paraburkholderia guartelaensis</name>
    <dbReference type="NCBI Taxonomy" id="2546446"/>
    <lineage>
        <taxon>Bacteria</taxon>
        <taxon>Pseudomonadati</taxon>
        <taxon>Pseudomonadota</taxon>
        <taxon>Betaproteobacteria</taxon>
        <taxon>Burkholderiales</taxon>
        <taxon>Burkholderiaceae</taxon>
        <taxon>Paraburkholderia</taxon>
    </lineage>
</organism>
<feature type="domain" description="UspA" evidence="2">
    <location>
        <begin position="3"/>
        <end position="144"/>
    </location>
</feature>
<evidence type="ECO:0000259" key="2">
    <source>
        <dbReference type="Pfam" id="PF00582"/>
    </source>
</evidence>
<feature type="domain" description="UspA" evidence="2">
    <location>
        <begin position="216"/>
        <end position="271"/>
    </location>
</feature>
<gene>
    <name evidence="3" type="ORF">E1N52_19570</name>
</gene>
<dbReference type="SUPFAM" id="SSF52402">
    <property type="entry name" value="Adenine nucleotide alpha hydrolases-like"/>
    <property type="match status" value="2"/>
</dbReference>
<evidence type="ECO:0000256" key="1">
    <source>
        <dbReference type="ARBA" id="ARBA00008791"/>
    </source>
</evidence>
<evidence type="ECO:0000313" key="4">
    <source>
        <dbReference type="Proteomes" id="UP000295606"/>
    </source>
</evidence>
<protein>
    <submittedName>
        <fullName evidence="3">Universal stress protein</fullName>
    </submittedName>
</protein>
<dbReference type="Pfam" id="PF00582">
    <property type="entry name" value="Usp"/>
    <property type="match status" value="2"/>
</dbReference>
<dbReference type="Proteomes" id="UP000295606">
    <property type="component" value="Unassembled WGS sequence"/>
</dbReference>